<reference evidence="5" key="1">
    <citation type="submission" date="2021-04" db="EMBL/GenBank/DDBJ databases">
        <authorList>
            <consortium name="Wellcome Sanger Institute Data Sharing"/>
        </authorList>
    </citation>
    <scope>NUCLEOTIDE SEQUENCE [LARGE SCALE GENOMIC DNA]</scope>
</reference>
<protein>
    <submittedName>
        <fullName evidence="5">Heat shock 70 kDa protein-like</fullName>
    </submittedName>
</protein>
<dbReference type="Proteomes" id="UP000472277">
    <property type="component" value="Chromosome 1"/>
</dbReference>
<dbReference type="GO" id="GO:0140662">
    <property type="term" value="F:ATP-dependent protein folding chaperone"/>
    <property type="evidence" value="ECO:0007669"/>
    <property type="project" value="InterPro"/>
</dbReference>
<dbReference type="PROSITE" id="PS00297">
    <property type="entry name" value="HSP70_1"/>
    <property type="match status" value="1"/>
</dbReference>
<dbReference type="SUPFAM" id="SSF53067">
    <property type="entry name" value="Actin-like ATPase domain"/>
    <property type="match status" value="2"/>
</dbReference>
<dbReference type="Ensembl" id="ENSSTUT00000046107.1">
    <property type="protein sequence ID" value="ENSSTUP00000044167.1"/>
    <property type="gene ID" value="ENSSTUG00000018624.1"/>
</dbReference>
<dbReference type="FunFam" id="3.30.420.40:FF:000026">
    <property type="entry name" value="Heat shock protein 70"/>
    <property type="match status" value="1"/>
</dbReference>
<dbReference type="FunFam" id="3.30.30.30:FF:000001">
    <property type="entry name" value="heat shock 70 kDa protein-like"/>
    <property type="match status" value="1"/>
</dbReference>
<keyword evidence="6" id="KW-1185">Reference proteome</keyword>
<keyword evidence="2" id="KW-0547">Nucleotide-binding</keyword>
<feature type="region of interest" description="Disordered" evidence="4">
    <location>
        <begin position="293"/>
        <end position="313"/>
    </location>
</feature>
<accession>A0A673ZBK8</accession>
<dbReference type="OMA" id="EESCAPT"/>
<dbReference type="GO" id="GO:0005524">
    <property type="term" value="F:ATP binding"/>
    <property type="evidence" value="ECO:0007669"/>
    <property type="project" value="UniProtKB-KW"/>
</dbReference>
<dbReference type="PRINTS" id="PR00301">
    <property type="entry name" value="HEATSHOCK70"/>
</dbReference>
<dbReference type="Pfam" id="PF00012">
    <property type="entry name" value="HSP70"/>
    <property type="match status" value="1"/>
</dbReference>
<dbReference type="InterPro" id="IPR013126">
    <property type="entry name" value="Hsp_70_fam"/>
</dbReference>
<evidence type="ECO:0000256" key="3">
    <source>
        <dbReference type="ARBA" id="ARBA00022840"/>
    </source>
</evidence>
<proteinExistence type="inferred from homology"/>
<dbReference type="Gene3D" id="1.20.1270.10">
    <property type="match status" value="1"/>
</dbReference>
<dbReference type="PROSITE" id="PS00329">
    <property type="entry name" value="HSP70_2"/>
    <property type="match status" value="1"/>
</dbReference>
<gene>
    <name evidence="5" type="primary">LOC115197839</name>
</gene>
<reference evidence="5" key="2">
    <citation type="submission" date="2025-08" db="UniProtKB">
        <authorList>
            <consortium name="Ensembl"/>
        </authorList>
    </citation>
    <scope>IDENTIFICATION</scope>
</reference>
<dbReference type="InterPro" id="IPR043129">
    <property type="entry name" value="ATPase_NBD"/>
</dbReference>
<dbReference type="Gene3D" id="3.30.420.40">
    <property type="match status" value="1"/>
</dbReference>
<dbReference type="InterPro" id="IPR018181">
    <property type="entry name" value="Heat_shock_70_CS"/>
</dbReference>
<evidence type="ECO:0000256" key="4">
    <source>
        <dbReference type="SAM" id="MobiDB-lite"/>
    </source>
</evidence>
<sequence>MSSAKGPSIGIDLGTTYSCVGVFQHGKVEIIANDQGNRTTPSYVAFTDTERLIGDAAKNQVAMNPNNTVFDAKRLIGRKFNDQVVQADMKHWPFKVVSDGGKPKVQEISSMVLVKMREIAEAYLGQKVSNAVITVPAYFNDSQRQATKDAGVIAGLNVLRIINEPTAAAIAYGMDKGMSRERNVLIFDLGGGTFDVSILTIEDGIFEVKATAGDTHLGGEDFDNRLVSHFGKISEEDKKKVVDRCDQTISWLENNQLGDKEEYEHQLKELEKVCQPIITKLYQQGGMPTGCCGDQARTSSGASSQGPTIEEVD</sequence>
<keyword evidence="3" id="KW-0067">ATP-binding</keyword>
<dbReference type="FunFam" id="3.30.420.40:FF:000172">
    <property type="entry name" value="Heat shock 70 kDa protein"/>
    <property type="match status" value="1"/>
</dbReference>
<evidence type="ECO:0000313" key="5">
    <source>
        <dbReference type="Ensembl" id="ENSSTUP00000044167.1"/>
    </source>
</evidence>
<evidence type="ECO:0000256" key="2">
    <source>
        <dbReference type="ARBA" id="ARBA00022741"/>
    </source>
</evidence>
<organism evidence="5 6">
    <name type="scientific">Salmo trutta</name>
    <name type="common">Brown trout</name>
    <dbReference type="NCBI Taxonomy" id="8032"/>
    <lineage>
        <taxon>Eukaryota</taxon>
        <taxon>Metazoa</taxon>
        <taxon>Chordata</taxon>
        <taxon>Craniata</taxon>
        <taxon>Vertebrata</taxon>
        <taxon>Euteleostomi</taxon>
        <taxon>Actinopterygii</taxon>
        <taxon>Neopterygii</taxon>
        <taxon>Teleostei</taxon>
        <taxon>Protacanthopterygii</taxon>
        <taxon>Salmoniformes</taxon>
        <taxon>Salmonidae</taxon>
        <taxon>Salmoninae</taxon>
        <taxon>Salmo</taxon>
    </lineage>
</organism>
<feature type="compositionally biased region" description="Polar residues" evidence="4">
    <location>
        <begin position="296"/>
        <end position="307"/>
    </location>
</feature>
<dbReference type="InterPro" id="IPR029048">
    <property type="entry name" value="HSP70_C_sf"/>
</dbReference>
<dbReference type="GeneTree" id="ENSGT00940000154813"/>
<dbReference type="SUPFAM" id="SSF100934">
    <property type="entry name" value="Heat shock protein 70kD (HSP70), C-terminal subdomain"/>
    <property type="match status" value="1"/>
</dbReference>
<dbReference type="AlphaFoldDB" id="A0A673ZBK8"/>
<evidence type="ECO:0000313" key="6">
    <source>
        <dbReference type="Proteomes" id="UP000472277"/>
    </source>
</evidence>
<comment type="similarity">
    <text evidence="1">Belongs to the heat shock protein 70 family.</text>
</comment>
<evidence type="ECO:0000256" key="1">
    <source>
        <dbReference type="ARBA" id="ARBA00007381"/>
    </source>
</evidence>
<dbReference type="InParanoid" id="A0A673ZBK8"/>
<dbReference type="PANTHER" id="PTHR19375">
    <property type="entry name" value="HEAT SHOCK PROTEIN 70KDA"/>
    <property type="match status" value="1"/>
</dbReference>
<name>A0A673ZBK8_SALTR</name>
<reference evidence="5" key="3">
    <citation type="submission" date="2025-09" db="UniProtKB">
        <authorList>
            <consortium name="Ensembl"/>
        </authorList>
    </citation>
    <scope>IDENTIFICATION</scope>
</reference>